<gene>
    <name evidence="1" type="ORF">HPP92_003867</name>
</gene>
<accession>A0A835S3T5</accession>
<name>A0A835S3T5_VANPL</name>
<dbReference type="EMBL" id="JADCNM010000001">
    <property type="protein sequence ID" value="KAG0503795.1"/>
    <property type="molecule type" value="Genomic_DNA"/>
</dbReference>
<dbReference type="Proteomes" id="UP000639772">
    <property type="component" value="Chromosome 1"/>
</dbReference>
<evidence type="ECO:0000313" key="2">
    <source>
        <dbReference type="Proteomes" id="UP000639772"/>
    </source>
</evidence>
<evidence type="ECO:0000313" key="1">
    <source>
        <dbReference type="EMBL" id="KAG0503795.1"/>
    </source>
</evidence>
<organism evidence="1 2">
    <name type="scientific">Vanilla planifolia</name>
    <name type="common">Vanilla</name>
    <dbReference type="NCBI Taxonomy" id="51239"/>
    <lineage>
        <taxon>Eukaryota</taxon>
        <taxon>Viridiplantae</taxon>
        <taxon>Streptophyta</taxon>
        <taxon>Embryophyta</taxon>
        <taxon>Tracheophyta</taxon>
        <taxon>Spermatophyta</taxon>
        <taxon>Magnoliopsida</taxon>
        <taxon>Liliopsida</taxon>
        <taxon>Asparagales</taxon>
        <taxon>Orchidaceae</taxon>
        <taxon>Vanilloideae</taxon>
        <taxon>Vanilleae</taxon>
        <taxon>Vanilla</taxon>
    </lineage>
</organism>
<reference evidence="1 2" key="1">
    <citation type="journal article" date="2020" name="Nat. Food">
        <title>A phased Vanilla planifolia genome enables genetic improvement of flavour and production.</title>
        <authorList>
            <person name="Hasing T."/>
            <person name="Tang H."/>
            <person name="Brym M."/>
            <person name="Khazi F."/>
            <person name="Huang T."/>
            <person name="Chambers A.H."/>
        </authorList>
    </citation>
    <scope>NUCLEOTIDE SEQUENCE [LARGE SCALE GENOMIC DNA]</scope>
    <source>
        <tissue evidence="1">Leaf</tissue>
    </source>
</reference>
<sequence>MIIYLESHLYTLLKRTTDSLVVSLHSYNHLEQIQPRASWLAPRYQSHVRIYGDLRVPLVLSLARRRNRHRSRCVEAQQLNRTVKFRASDQFDRCIATVDALNATKTPAQGMATTTLVSTA</sequence>
<dbReference type="AlphaFoldDB" id="A0A835S3T5"/>
<proteinExistence type="predicted"/>
<protein>
    <submittedName>
        <fullName evidence="1">Uncharacterized protein</fullName>
    </submittedName>
</protein>
<comment type="caution">
    <text evidence="1">The sequence shown here is derived from an EMBL/GenBank/DDBJ whole genome shotgun (WGS) entry which is preliminary data.</text>
</comment>